<feature type="transmembrane region" description="Helical" evidence="2">
    <location>
        <begin position="382"/>
        <end position="400"/>
    </location>
</feature>
<dbReference type="GO" id="GO:0043190">
    <property type="term" value="C:ATP-binding cassette (ABC) transporter complex"/>
    <property type="evidence" value="ECO:0007669"/>
    <property type="project" value="InterPro"/>
</dbReference>
<dbReference type="Gene3D" id="3.30.750.24">
    <property type="entry name" value="STAS domain"/>
    <property type="match status" value="1"/>
</dbReference>
<dbReference type="PANTHER" id="PTHR30188">
    <property type="entry name" value="ABC TRANSPORTER PERMEASE PROTEIN-RELATED"/>
    <property type="match status" value="1"/>
</dbReference>
<evidence type="ECO:0000313" key="5">
    <source>
        <dbReference type="Proteomes" id="UP000287447"/>
    </source>
</evidence>
<name>A0A437QTL6_9PROT</name>
<dbReference type="GO" id="GO:0005548">
    <property type="term" value="F:phospholipid transporter activity"/>
    <property type="evidence" value="ECO:0007669"/>
    <property type="project" value="TreeGrafter"/>
</dbReference>
<proteinExistence type="predicted"/>
<evidence type="ECO:0000259" key="3">
    <source>
        <dbReference type="PROSITE" id="PS50801"/>
    </source>
</evidence>
<dbReference type="Pfam" id="PF01740">
    <property type="entry name" value="STAS"/>
    <property type="match status" value="1"/>
</dbReference>
<dbReference type="InterPro" id="IPR036513">
    <property type="entry name" value="STAS_dom_sf"/>
</dbReference>
<comment type="function">
    <text evidence="1">Could be part of an ABC transporter complex.</text>
</comment>
<feature type="transmembrane region" description="Helical" evidence="2">
    <location>
        <begin position="196"/>
        <end position="215"/>
    </location>
</feature>
<keyword evidence="2" id="KW-0812">Transmembrane</keyword>
<evidence type="ECO:0000313" key="4">
    <source>
        <dbReference type="EMBL" id="RVU37852.1"/>
    </source>
</evidence>
<sequence length="402" mass="42893">MGPREKELPQGILVSETHWTGRDGHGHKSGSIELRDIAGKPVLALSGVWSVPTAAALSRQIADLSLPSQGQVGIDLTQVSVMDTSGAWLIHGLMVDLKKNGAAPTLENLKEQHAPLMHLVEGAVANPDESIHSKSTSPLRLLEITGEATIAALSKGRELTNFVGMLTVSFLRAVKSPSRLRPISIVNQLELTGLRAIPIIGLLSFLIGVTLAYLMADQFRAYGLDVFTVNVLGIFVLREAGVLITAIVIAGRSGSAFTAEIGTMKVNEELDALRTLGLDPVEVLVLPRVLALVITLPFLAFWADLMGLLGGGMMTMLVLDMTPLQFVQQLKEAVNLKTFMVGLVKAPVHAYIIAVVGCFEGFKVQRSAESVGKQTTTSVVEAIFLVIVATAAFSVMFSVLGI</sequence>
<feature type="domain" description="STAS" evidence="3">
    <location>
        <begin position="30"/>
        <end position="121"/>
    </location>
</feature>
<dbReference type="InterPro" id="IPR030802">
    <property type="entry name" value="Permease_MalE"/>
</dbReference>
<keyword evidence="5" id="KW-1185">Reference proteome</keyword>
<dbReference type="AlphaFoldDB" id="A0A437QTL6"/>
<dbReference type="InterPro" id="IPR002645">
    <property type="entry name" value="STAS_dom"/>
</dbReference>
<feature type="transmembrane region" description="Helical" evidence="2">
    <location>
        <begin position="339"/>
        <end position="362"/>
    </location>
</feature>
<dbReference type="Proteomes" id="UP000287447">
    <property type="component" value="Unassembled WGS sequence"/>
</dbReference>
<organism evidence="4 5">
    <name type="scientific">Hwanghaeella grinnelliae</name>
    <dbReference type="NCBI Taxonomy" id="2500179"/>
    <lineage>
        <taxon>Bacteria</taxon>
        <taxon>Pseudomonadati</taxon>
        <taxon>Pseudomonadota</taxon>
        <taxon>Alphaproteobacteria</taxon>
        <taxon>Rhodospirillales</taxon>
        <taxon>Rhodospirillaceae</taxon>
        <taxon>Hwanghaeella</taxon>
    </lineage>
</organism>
<protein>
    <submittedName>
        <fullName evidence="4">MlaE family lipid ABC transporter permease subunit</fullName>
    </submittedName>
</protein>
<evidence type="ECO:0000256" key="1">
    <source>
        <dbReference type="ARBA" id="ARBA00003787"/>
    </source>
</evidence>
<evidence type="ECO:0000256" key="2">
    <source>
        <dbReference type="SAM" id="Phobius"/>
    </source>
</evidence>
<dbReference type="PANTHER" id="PTHR30188:SF3">
    <property type="entry name" value="ABC TRANSPORTER PERMEASE"/>
    <property type="match status" value="1"/>
</dbReference>
<accession>A0A437QTL6</accession>
<gene>
    <name evidence="4" type="ORF">EOI86_00680</name>
</gene>
<dbReference type="SUPFAM" id="SSF52091">
    <property type="entry name" value="SpoIIaa-like"/>
    <property type="match status" value="1"/>
</dbReference>
<dbReference type="EMBL" id="SADE01000001">
    <property type="protein sequence ID" value="RVU37852.1"/>
    <property type="molecule type" value="Genomic_DNA"/>
</dbReference>
<keyword evidence="2" id="KW-0472">Membrane</keyword>
<dbReference type="InterPro" id="IPR003453">
    <property type="entry name" value="ABC_MlaE_roteobac"/>
</dbReference>
<feature type="transmembrane region" description="Helical" evidence="2">
    <location>
        <begin position="227"/>
        <end position="250"/>
    </location>
</feature>
<comment type="caution">
    <text evidence="4">The sequence shown here is derived from an EMBL/GenBank/DDBJ whole genome shotgun (WGS) entry which is preliminary data.</text>
</comment>
<dbReference type="Pfam" id="PF02405">
    <property type="entry name" value="MlaE"/>
    <property type="match status" value="1"/>
</dbReference>
<dbReference type="PROSITE" id="PS50801">
    <property type="entry name" value="STAS"/>
    <property type="match status" value="1"/>
</dbReference>
<dbReference type="NCBIfam" id="TIGR00056">
    <property type="entry name" value="MlaE family lipid ABC transporter permease subunit"/>
    <property type="match status" value="1"/>
</dbReference>
<keyword evidence="2" id="KW-1133">Transmembrane helix</keyword>
<reference evidence="5" key="1">
    <citation type="submission" date="2019-01" db="EMBL/GenBank/DDBJ databases">
        <title>Gri0909 isolated from a small marine red alga.</title>
        <authorList>
            <person name="Kim J."/>
            <person name="Jeong S.E."/>
            <person name="Jeon C.O."/>
        </authorList>
    </citation>
    <scope>NUCLEOTIDE SEQUENCE [LARGE SCALE GENOMIC DNA]</scope>
    <source>
        <strain evidence="5">Gri0909</strain>
    </source>
</reference>
<feature type="transmembrane region" description="Helical" evidence="2">
    <location>
        <begin position="289"/>
        <end position="319"/>
    </location>
</feature>